<keyword evidence="2" id="KW-1185">Reference proteome</keyword>
<dbReference type="EMBL" id="CP074691">
    <property type="protein sequence ID" value="QVL36331.1"/>
    <property type="molecule type" value="Genomic_DNA"/>
</dbReference>
<evidence type="ECO:0000313" key="2">
    <source>
        <dbReference type="Proteomes" id="UP000682204"/>
    </source>
</evidence>
<sequence length="409" mass="43338">MIAAREILRIALRSLRVNRMRSALTMLGIVIGVAAVIAMFAIGNGANEKISSTIASMGTNLLMVLPGSATSGGARQGSSSVPTLTLEDAEAIGQEITTVEDVAPILNGSAQIVFGNANWATTVWGTTASIMNVRSWTLASGRVFNDSDVRSAAKVCILGQTVAEELFGHDDPLGKTVRINKIPMTVIGLLTEKGSAAMGNDQDDVLFVPITTAQKRLFGSRFPGKIGTIMVKAVSSETLDFTQEEVTRLLAQRHRIRSGQENDFDVRNLSEFLETAKESTRIMSLLLASVASVSLLVGGIGIMNIMLVSVTERTREIGIRRAIGAKQADILAQFLAEALLLSLAGGLVGIALGGLGSTLLSRFAGWTTAVSSLSVGLAFGFSALIGVFFGFYPAWKASELRPIDALKYE</sequence>
<proteinExistence type="predicted"/>
<organism evidence="1 2">
    <name type="scientific">Aminirod propionatiphilus</name>
    <dbReference type="NCBI Taxonomy" id="3415223"/>
    <lineage>
        <taxon>Bacteria</taxon>
        <taxon>Thermotogati</taxon>
        <taxon>Synergistota</taxon>
        <taxon>Synergistia</taxon>
        <taxon>Synergistales</taxon>
        <taxon>Aminiphilaceae</taxon>
        <taxon>Aminirod</taxon>
    </lineage>
</organism>
<gene>
    <name evidence="1" type="ORF">KIH16_00440</name>
</gene>
<name>A0ACD1DW38_9BACT</name>
<protein>
    <submittedName>
        <fullName evidence="1">ABC transporter permease</fullName>
    </submittedName>
</protein>
<evidence type="ECO:0000313" key="1">
    <source>
        <dbReference type="EMBL" id="QVL36331.1"/>
    </source>
</evidence>
<dbReference type="Proteomes" id="UP000682204">
    <property type="component" value="Chromosome"/>
</dbReference>
<accession>A0ACD1DW38</accession>
<reference evidence="1" key="1">
    <citation type="submission" date="2021-05" db="EMBL/GenBank/DDBJ databases">
        <title>An isolated secondary fermenter in methanogenic hydrocarbon-degrading communities.</title>
        <authorList>
            <person name="Liu Y.-F."/>
            <person name="Liu Z.-l."/>
        </authorList>
    </citation>
    <scope>NUCLEOTIDE SEQUENCE</scope>
    <source>
        <strain evidence="1">L-13</strain>
    </source>
</reference>